<organism evidence="1 2">
    <name type="scientific">Cuscuta europaea</name>
    <name type="common">European dodder</name>
    <dbReference type="NCBI Taxonomy" id="41803"/>
    <lineage>
        <taxon>Eukaryota</taxon>
        <taxon>Viridiplantae</taxon>
        <taxon>Streptophyta</taxon>
        <taxon>Embryophyta</taxon>
        <taxon>Tracheophyta</taxon>
        <taxon>Spermatophyta</taxon>
        <taxon>Magnoliopsida</taxon>
        <taxon>eudicotyledons</taxon>
        <taxon>Gunneridae</taxon>
        <taxon>Pentapetalae</taxon>
        <taxon>asterids</taxon>
        <taxon>lamiids</taxon>
        <taxon>Solanales</taxon>
        <taxon>Convolvulaceae</taxon>
        <taxon>Cuscuteae</taxon>
        <taxon>Cuscuta</taxon>
        <taxon>Cuscuta subgen. Cuscuta</taxon>
    </lineage>
</organism>
<dbReference type="OrthoDB" id="1305324at2759"/>
<dbReference type="PANTHER" id="PTHR24559">
    <property type="entry name" value="TRANSPOSON TY3-I GAG-POL POLYPROTEIN"/>
    <property type="match status" value="1"/>
</dbReference>
<comment type="caution">
    <text evidence="1">The sequence shown here is derived from an EMBL/GenBank/DDBJ whole genome shotgun (WGS) entry which is preliminary data.</text>
</comment>
<protein>
    <submittedName>
        <fullName evidence="1">Uncharacterized protein</fullName>
    </submittedName>
</protein>
<accession>A0A9P0Z996</accession>
<dbReference type="SUPFAM" id="SSF56672">
    <property type="entry name" value="DNA/RNA polymerases"/>
    <property type="match status" value="1"/>
</dbReference>
<evidence type="ECO:0000313" key="2">
    <source>
        <dbReference type="Proteomes" id="UP001152484"/>
    </source>
</evidence>
<proteinExistence type="predicted"/>
<evidence type="ECO:0000313" key="1">
    <source>
        <dbReference type="EMBL" id="CAH9091753.1"/>
    </source>
</evidence>
<name>A0A9P0Z996_CUSEU</name>
<reference evidence="1" key="1">
    <citation type="submission" date="2022-07" db="EMBL/GenBank/DDBJ databases">
        <authorList>
            <person name="Macas J."/>
            <person name="Novak P."/>
            <person name="Neumann P."/>
        </authorList>
    </citation>
    <scope>NUCLEOTIDE SEQUENCE</scope>
</reference>
<dbReference type="EMBL" id="CAMAPE010000027">
    <property type="protein sequence ID" value="CAH9091753.1"/>
    <property type="molecule type" value="Genomic_DNA"/>
</dbReference>
<keyword evidence="2" id="KW-1185">Reference proteome</keyword>
<dbReference type="InterPro" id="IPR043502">
    <property type="entry name" value="DNA/RNA_pol_sf"/>
</dbReference>
<dbReference type="AlphaFoldDB" id="A0A9P0Z996"/>
<dbReference type="PANTHER" id="PTHR24559:SF448">
    <property type="entry name" value="RNA-DIRECTED DNA POLYMERASE"/>
    <property type="match status" value="1"/>
</dbReference>
<sequence length="204" mass="23957">MVGHHFAASVRVLKLGGYDMVMGVDLMKKLGPIMFDYDNHSVTFDHKGERVTVKGIQPDISIRMMTGKKMRKLLRKKKEIVSKFFCMVTSINGENKPSVKEELEELVEEFQVIFKESKELPPLRQHEHQIDIKSGEKPFKQFPYRYPYSQRQEIEKLVKEMLASEVIHHSHSPYSSPILLVKKKDGSWRFYVDYRRLNSINIKE</sequence>
<dbReference type="Proteomes" id="UP001152484">
    <property type="component" value="Unassembled WGS sequence"/>
</dbReference>
<gene>
    <name evidence="1" type="ORF">CEURO_LOCUS11690</name>
</gene>
<dbReference type="Gene3D" id="3.10.10.10">
    <property type="entry name" value="HIV Type 1 Reverse Transcriptase, subunit A, domain 1"/>
    <property type="match status" value="1"/>
</dbReference>
<dbReference type="InterPro" id="IPR053134">
    <property type="entry name" value="RNA-dir_DNA_polymerase"/>
</dbReference>